<organism evidence="12 13">
    <name type="scientific">Candidatus Wildermuthbacteria bacterium RIFCSPHIGHO2_02_FULL_48_16</name>
    <dbReference type="NCBI Taxonomy" id="1802453"/>
    <lineage>
        <taxon>Bacteria</taxon>
        <taxon>Candidatus Wildermuthiibacteriota</taxon>
    </lineage>
</organism>
<dbReference type="PIRSF" id="PIRSF005572">
    <property type="entry name" value="NifS"/>
    <property type="match status" value="1"/>
</dbReference>
<comment type="caution">
    <text evidence="12">The sequence shown here is derived from an EMBL/GenBank/DDBJ whole genome shotgun (WGS) entry which is preliminary data.</text>
</comment>
<evidence type="ECO:0000256" key="8">
    <source>
        <dbReference type="ARBA" id="ARBA00023014"/>
    </source>
</evidence>
<evidence type="ECO:0000256" key="7">
    <source>
        <dbReference type="ARBA" id="ARBA00023004"/>
    </source>
</evidence>
<dbReference type="GO" id="GO:0051536">
    <property type="term" value="F:iron-sulfur cluster binding"/>
    <property type="evidence" value="ECO:0007669"/>
    <property type="project" value="UniProtKB-KW"/>
</dbReference>
<sequence>MSKRIYLDYAASTPVDKEVMAAMSLYFKKEWGNPSSLHSFGQKARAAMESAREKVAKFLSCQPLEVVFTSGATEANNLAIQGVAKNFKFQNPSVKPHIITSAMEHESILSPIQELEGRGIIEVTYVKPGKEGIIDPADIGKAIKENTILISIMYANSEIGTIQPIAEIGELLKVKDKGLKVLFHTDAVQAAQFLDCNVQKLGVDMLTLSSHKIYGPKGVGVLYIKEGTMLSPLNVGGGQEQGMRSGTENVAGIVGIGAAVEEIRNPKASVRNIKIRQLRDLLFKEVLKKIPGSLLTGSPTSRLPNNAHFRFQGIHGKDLAMLLDQKGFAVSTGSACSEKTEEPSKVLLALGLNIEESLSALRVTLGKQTTKEEVVKFIKTLCFSVEKLRANKVQ</sequence>
<keyword evidence="7" id="KW-0408">Iron</keyword>
<comment type="cofactor">
    <cofactor evidence="1 10">
        <name>pyridoxal 5'-phosphate</name>
        <dbReference type="ChEBI" id="CHEBI:597326"/>
    </cofactor>
</comment>
<keyword evidence="6" id="KW-0663">Pyridoxal phosphate</keyword>
<evidence type="ECO:0000256" key="2">
    <source>
        <dbReference type="ARBA" id="ARBA00006490"/>
    </source>
</evidence>
<evidence type="ECO:0000256" key="5">
    <source>
        <dbReference type="ARBA" id="ARBA00022723"/>
    </source>
</evidence>
<evidence type="ECO:0000256" key="9">
    <source>
        <dbReference type="ARBA" id="ARBA00050776"/>
    </source>
</evidence>
<dbReference type="AlphaFoldDB" id="A0A1G2R8C3"/>
<evidence type="ECO:0000256" key="1">
    <source>
        <dbReference type="ARBA" id="ARBA00001933"/>
    </source>
</evidence>
<keyword evidence="5" id="KW-0479">Metal-binding</keyword>
<dbReference type="InterPro" id="IPR016454">
    <property type="entry name" value="Cysteine_dSase"/>
</dbReference>
<dbReference type="InterPro" id="IPR015421">
    <property type="entry name" value="PyrdxlP-dep_Trfase_major"/>
</dbReference>
<dbReference type="EC" id="2.8.1.7" evidence="3"/>
<dbReference type="Gene3D" id="3.90.1150.10">
    <property type="entry name" value="Aspartate Aminotransferase, domain 1"/>
    <property type="match status" value="1"/>
</dbReference>
<evidence type="ECO:0000313" key="13">
    <source>
        <dbReference type="Proteomes" id="UP000178529"/>
    </source>
</evidence>
<evidence type="ECO:0000256" key="6">
    <source>
        <dbReference type="ARBA" id="ARBA00022898"/>
    </source>
</evidence>
<dbReference type="GO" id="GO:0046872">
    <property type="term" value="F:metal ion binding"/>
    <property type="evidence" value="ECO:0007669"/>
    <property type="project" value="UniProtKB-KW"/>
</dbReference>
<dbReference type="Proteomes" id="UP000178529">
    <property type="component" value="Unassembled WGS sequence"/>
</dbReference>
<dbReference type="SUPFAM" id="SSF53383">
    <property type="entry name" value="PLP-dependent transferases"/>
    <property type="match status" value="1"/>
</dbReference>
<gene>
    <name evidence="12" type="ORF">A3J68_01425</name>
</gene>
<comment type="similarity">
    <text evidence="2">Belongs to the class-V pyridoxal-phosphate-dependent aminotransferase family. NifS/IscS subfamily.</text>
</comment>
<dbReference type="Gene3D" id="1.10.260.50">
    <property type="match status" value="1"/>
</dbReference>
<evidence type="ECO:0000256" key="3">
    <source>
        <dbReference type="ARBA" id="ARBA00012239"/>
    </source>
</evidence>
<accession>A0A1G2R8C3</accession>
<dbReference type="InterPro" id="IPR000192">
    <property type="entry name" value="Aminotrans_V_dom"/>
</dbReference>
<dbReference type="PANTHER" id="PTHR11601:SF34">
    <property type="entry name" value="CYSTEINE DESULFURASE"/>
    <property type="match status" value="1"/>
</dbReference>
<keyword evidence="4" id="KW-0808">Transferase</keyword>
<name>A0A1G2R8C3_9BACT</name>
<dbReference type="Gene3D" id="3.40.640.10">
    <property type="entry name" value="Type I PLP-dependent aspartate aminotransferase-like (Major domain)"/>
    <property type="match status" value="1"/>
</dbReference>
<dbReference type="InterPro" id="IPR015422">
    <property type="entry name" value="PyrdxlP-dep_Trfase_small"/>
</dbReference>
<protein>
    <recommendedName>
        <fullName evidence="3">cysteine desulfurase</fullName>
        <ecNumber evidence="3">2.8.1.7</ecNumber>
    </recommendedName>
</protein>
<dbReference type="EMBL" id="MHTY01000008">
    <property type="protein sequence ID" value="OHA69094.1"/>
    <property type="molecule type" value="Genomic_DNA"/>
</dbReference>
<dbReference type="NCBIfam" id="NF002806">
    <property type="entry name" value="PRK02948.1"/>
    <property type="match status" value="1"/>
</dbReference>
<dbReference type="InterPro" id="IPR020578">
    <property type="entry name" value="Aminotrans_V_PyrdxlP_BS"/>
</dbReference>
<evidence type="ECO:0000259" key="11">
    <source>
        <dbReference type="Pfam" id="PF00266"/>
    </source>
</evidence>
<comment type="catalytic activity">
    <reaction evidence="9">
        <text>(sulfur carrier)-H + L-cysteine = (sulfur carrier)-SH + L-alanine</text>
        <dbReference type="Rhea" id="RHEA:43892"/>
        <dbReference type="Rhea" id="RHEA-COMP:14737"/>
        <dbReference type="Rhea" id="RHEA-COMP:14739"/>
        <dbReference type="ChEBI" id="CHEBI:29917"/>
        <dbReference type="ChEBI" id="CHEBI:35235"/>
        <dbReference type="ChEBI" id="CHEBI:57972"/>
        <dbReference type="ChEBI" id="CHEBI:64428"/>
        <dbReference type="EC" id="2.8.1.7"/>
    </reaction>
</comment>
<evidence type="ECO:0000256" key="10">
    <source>
        <dbReference type="RuleBase" id="RU004504"/>
    </source>
</evidence>
<dbReference type="PANTHER" id="PTHR11601">
    <property type="entry name" value="CYSTEINE DESULFURYLASE FAMILY MEMBER"/>
    <property type="match status" value="1"/>
</dbReference>
<keyword evidence="8" id="KW-0411">Iron-sulfur</keyword>
<evidence type="ECO:0000313" key="12">
    <source>
        <dbReference type="EMBL" id="OHA69094.1"/>
    </source>
</evidence>
<dbReference type="PROSITE" id="PS00595">
    <property type="entry name" value="AA_TRANSFER_CLASS_5"/>
    <property type="match status" value="1"/>
</dbReference>
<evidence type="ECO:0000256" key="4">
    <source>
        <dbReference type="ARBA" id="ARBA00022679"/>
    </source>
</evidence>
<feature type="domain" description="Aminotransferase class V" evidence="11">
    <location>
        <begin position="5"/>
        <end position="376"/>
    </location>
</feature>
<dbReference type="InterPro" id="IPR015424">
    <property type="entry name" value="PyrdxlP-dep_Trfase"/>
</dbReference>
<dbReference type="GO" id="GO:0031071">
    <property type="term" value="F:cysteine desulfurase activity"/>
    <property type="evidence" value="ECO:0007669"/>
    <property type="project" value="UniProtKB-EC"/>
</dbReference>
<dbReference type="Pfam" id="PF00266">
    <property type="entry name" value="Aminotran_5"/>
    <property type="match status" value="1"/>
</dbReference>
<proteinExistence type="inferred from homology"/>
<reference evidence="12 13" key="1">
    <citation type="journal article" date="2016" name="Nat. Commun.">
        <title>Thousands of microbial genomes shed light on interconnected biogeochemical processes in an aquifer system.</title>
        <authorList>
            <person name="Anantharaman K."/>
            <person name="Brown C.T."/>
            <person name="Hug L.A."/>
            <person name="Sharon I."/>
            <person name="Castelle C.J."/>
            <person name="Probst A.J."/>
            <person name="Thomas B.C."/>
            <person name="Singh A."/>
            <person name="Wilkins M.J."/>
            <person name="Karaoz U."/>
            <person name="Brodie E.L."/>
            <person name="Williams K.H."/>
            <person name="Hubbard S.S."/>
            <person name="Banfield J.F."/>
        </authorList>
    </citation>
    <scope>NUCLEOTIDE SEQUENCE [LARGE SCALE GENOMIC DNA]</scope>
</reference>